<dbReference type="Proteomes" id="UP000033423">
    <property type="component" value="Unassembled WGS sequence"/>
</dbReference>
<name>A0A0F3GNW7_9BACT</name>
<sequence length="70" mass="8013">MISLHCDGNKPEISRWGLTPEWAGGIGDNLKVFFGGYSGCFKMKTRDNSEYAYHYMSGQLRMQDNRNFAN</sequence>
<dbReference type="EMBL" id="LACI01000729">
    <property type="protein sequence ID" value="KJU86129.1"/>
    <property type="molecule type" value="Genomic_DNA"/>
</dbReference>
<proteinExistence type="predicted"/>
<dbReference type="AlphaFoldDB" id="A0A0F3GNW7"/>
<keyword evidence="3" id="KW-1185">Reference proteome</keyword>
<comment type="caution">
    <text evidence="1">The sequence shown here is derived from an EMBL/GenBank/DDBJ whole genome shotgun (WGS) entry which is preliminary data.</text>
</comment>
<feature type="non-terminal residue" evidence="1">
    <location>
        <position position="70"/>
    </location>
</feature>
<gene>
    <name evidence="2" type="ORF">MBAV_001677</name>
    <name evidence="1" type="ORF">MBAV_004230</name>
</gene>
<protein>
    <submittedName>
        <fullName evidence="1">Uncharacterized protein</fullName>
    </submittedName>
</protein>
<evidence type="ECO:0000313" key="2">
    <source>
        <dbReference type="EMBL" id="KJU86129.1"/>
    </source>
</evidence>
<evidence type="ECO:0000313" key="1">
    <source>
        <dbReference type="EMBL" id="KJU83576.1"/>
    </source>
</evidence>
<accession>A0A0F3GNW7</accession>
<evidence type="ECO:0000313" key="3">
    <source>
        <dbReference type="Proteomes" id="UP000033423"/>
    </source>
</evidence>
<dbReference type="EMBL" id="LACI01001834">
    <property type="protein sequence ID" value="KJU83576.1"/>
    <property type="molecule type" value="Genomic_DNA"/>
</dbReference>
<reference evidence="1 3" key="1">
    <citation type="submission" date="2015-02" db="EMBL/GenBank/DDBJ databases">
        <title>Single-cell genomics of uncultivated deep-branching MTB reveals a conserved set of magnetosome genes.</title>
        <authorList>
            <person name="Kolinko S."/>
            <person name="Richter M."/>
            <person name="Glockner F.O."/>
            <person name="Brachmann A."/>
            <person name="Schuler D."/>
        </authorList>
    </citation>
    <scope>NUCLEOTIDE SEQUENCE [LARGE SCALE GENOMIC DNA]</scope>
    <source>
        <strain evidence="1">TM-1</strain>
    </source>
</reference>
<organism evidence="1 3">
    <name type="scientific">Candidatus Magnetobacterium bavaricum</name>
    <dbReference type="NCBI Taxonomy" id="29290"/>
    <lineage>
        <taxon>Bacteria</taxon>
        <taxon>Pseudomonadati</taxon>
        <taxon>Nitrospirota</taxon>
        <taxon>Thermodesulfovibrionia</taxon>
        <taxon>Thermodesulfovibrionales</taxon>
        <taxon>Candidatus Magnetobacteriaceae</taxon>
        <taxon>Candidatus Magnetobacterium</taxon>
    </lineage>
</organism>